<sequence>MPIPGAPIEDVEDAYYRARDALPEGTEEFADGMVEEYPPTPNVLLLIGPDGGNAVHLTTIEPGAS</sequence>
<proteinExistence type="predicted"/>
<dbReference type="Proteomes" id="UP001187346">
    <property type="component" value="Unassembled WGS sequence"/>
</dbReference>
<keyword evidence="2" id="KW-1185">Reference proteome</keyword>
<gene>
    <name evidence="1" type="ORF">R5A26_18785</name>
</gene>
<evidence type="ECO:0000313" key="1">
    <source>
        <dbReference type="EMBL" id="MDV7217996.1"/>
    </source>
</evidence>
<dbReference type="RefSeq" id="WP_317772147.1">
    <property type="nucleotide sequence ID" value="NZ_JAWMAJ010000057.1"/>
</dbReference>
<evidence type="ECO:0000313" key="2">
    <source>
        <dbReference type="Proteomes" id="UP001187346"/>
    </source>
</evidence>
<reference evidence="1 2" key="1">
    <citation type="submission" date="2023-10" db="EMBL/GenBank/DDBJ databases">
        <title>Characterization of rhizosphere-enriched actinobacteria from wheat plants lab-grown on chernevaya soil.</title>
        <authorList>
            <person name="Tikhonova E.N."/>
            <person name="Konopkin A."/>
            <person name="Kravchenko I.K."/>
        </authorList>
    </citation>
    <scope>NUCLEOTIDE SEQUENCE [LARGE SCALE GENOMIC DNA]</scope>
    <source>
        <strain evidence="1 2">RR29</strain>
    </source>
</reference>
<dbReference type="EMBL" id="JAWMAJ010000057">
    <property type="protein sequence ID" value="MDV7217996.1"/>
    <property type="molecule type" value="Genomic_DNA"/>
</dbReference>
<name>A0ABU4FBQ1_9ACTN</name>
<comment type="caution">
    <text evidence="1">The sequence shown here is derived from an EMBL/GenBank/DDBJ whole genome shotgun (WGS) entry which is preliminary data.</text>
</comment>
<protein>
    <submittedName>
        <fullName evidence="1">Uncharacterized protein</fullName>
    </submittedName>
</protein>
<accession>A0ABU4FBQ1</accession>
<organism evidence="1 2">
    <name type="scientific">Streptomyces prunicolor</name>
    <dbReference type="NCBI Taxonomy" id="67348"/>
    <lineage>
        <taxon>Bacteria</taxon>
        <taxon>Bacillati</taxon>
        <taxon>Actinomycetota</taxon>
        <taxon>Actinomycetes</taxon>
        <taxon>Kitasatosporales</taxon>
        <taxon>Streptomycetaceae</taxon>
        <taxon>Streptomyces</taxon>
    </lineage>
</organism>